<dbReference type="EMBL" id="BARW01040703">
    <property type="protein sequence ID" value="GAJ19865.1"/>
    <property type="molecule type" value="Genomic_DNA"/>
</dbReference>
<gene>
    <name evidence="2" type="ORF">S12H4_61361</name>
</gene>
<organism evidence="2">
    <name type="scientific">marine sediment metagenome</name>
    <dbReference type="NCBI Taxonomy" id="412755"/>
    <lineage>
        <taxon>unclassified sequences</taxon>
        <taxon>metagenomes</taxon>
        <taxon>ecological metagenomes</taxon>
    </lineage>
</organism>
<dbReference type="AlphaFoldDB" id="X1W0A5"/>
<feature type="region of interest" description="Disordered" evidence="1">
    <location>
        <begin position="22"/>
        <end position="51"/>
    </location>
</feature>
<sequence length="68" mass="7373">MKALGLKNKTTYDYFQRWKKVHPGEGDTTTGKPSGTTTPKGGTPTTPITVGKITITPENWGFTQYGAI</sequence>
<feature type="non-terminal residue" evidence="2">
    <location>
        <position position="68"/>
    </location>
</feature>
<feature type="compositionally biased region" description="Low complexity" evidence="1">
    <location>
        <begin position="28"/>
        <end position="51"/>
    </location>
</feature>
<evidence type="ECO:0000313" key="2">
    <source>
        <dbReference type="EMBL" id="GAJ19865.1"/>
    </source>
</evidence>
<comment type="caution">
    <text evidence="2">The sequence shown here is derived from an EMBL/GenBank/DDBJ whole genome shotgun (WGS) entry which is preliminary data.</text>
</comment>
<reference evidence="2" key="1">
    <citation type="journal article" date="2014" name="Front. Microbiol.">
        <title>High frequency of phylogenetically diverse reductive dehalogenase-homologous genes in deep subseafloor sedimentary metagenomes.</title>
        <authorList>
            <person name="Kawai M."/>
            <person name="Futagami T."/>
            <person name="Toyoda A."/>
            <person name="Takaki Y."/>
            <person name="Nishi S."/>
            <person name="Hori S."/>
            <person name="Arai W."/>
            <person name="Tsubouchi T."/>
            <person name="Morono Y."/>
            <person name="Uchiyama I."/>
            <person name="Ito T."/>
            <person name="Fujiyama A."/>
            <person name="Inagaki F."/>
            <person name="Takami H."/>
        </authorList>
    </citation>
    <scope>NUCLEOTIDE SEQUENCE</scope>
    <source>
        <strain evidence="2">Expedition CK06-06</strain>
    </source>
</reference>
<accession>X1W0A5</accession>
<protein>
    <submittedName>
        <fullName evidence="2">Uncharacterized protein</fullName>
    </submittedName>
</protein>
<name>X1W0A5_9ZZZZ</name>
<proteinExistence type="predicted"/>
<evidence type="ECO:0000256" key="1">
    <source>
        <dbReference type="SAM" id="MobiDB-lite"/>
    </source>
</evidence>